<keyword evidence="3" id="KW-0804">Transcription</keyword>
<dbReference type="InterPro" id="IPR018060">
    <property type="entry name" value="HTH_AraC"/>
</dbReference>
<evidence type="ECO:0000259" key="5">
    <source>
        <dbReference type="PROSITE" id="PS01124"/>
    </source>
</evidence>
<keyword evidence="4" id="KW-0812">Transmembrane</keyword>
<name>A0A7W5ZMR1_9BACT</name>
<feature type="transmembrane region" description="Helical" evidence="4">
    <location>
        <begin position="454"/>
        <end position="471"/>
    </location>
</feature>
<dbReference type="GO" id="GO:0030246">
    <property type="term" value="F:carbohydrate binding"/>
    <property type="evidence" value="ECO:0007669"/>
    <property type="project" value="InterPro"/>
</dbReference>
<accession>A0A7W5ZMR1</accession>
<keyword evidence="7" id="KW-1185">Reference proteome</keyword>
<dbReference type="Proteomes" id="UP000541352">
    <property type="component" value="Unassembled WGS sequence"/>
</dbReference>
<dbReference type="EMBL" id="JACIBY010000007">
    <property type="protein sequence ID" value="MBB3839530.1"/>
    <property type="molecule type" value="Genomic_DNA"/>
</dbReference>
<keyword evidence="4" id="KW-0472">Membrane</keyword>
<organism evidence="6 7">
    <name type="scientific">Runella defluvii</name>
    <dbReference type="NCBI Taxonomy" id="370973"/>
    <lineage>
        <taxon>Bacteria</taxon>
        <taxon>Pseudomonadati</taxon>
        <taxon>Bacteroidota</taxon>
        <taxon>Cytophagia</taxon>
        <taxon>Cytophagales</taxon>
        <taxon>Spirosomataceae</taxon>
        <taxon>Runella</taxon>
    </lineage>
</organism>
<evidence type="ECO:0000256" key="4">
    <source>
        <dbReference type="SAM" id="Phobius"/>
    </source>
</evidence>
<keyword evidence="4" id="KW-1133">Transmembrane helix</keyword>
<feature type="transmembrane region" description="Helical" evidence="4">
    <location>
        <begin position="329"/>
        <end position="349"/>
    </location>
</feature>
<dbReference type="InterPro" id="IPR013783">
    <property type="entry name" value="Ig-like_fold"/>
</dbReference>
<feature type="transmembrane region" description="Helical" evidence="4">
    <location>
        <begin position="410"/>
        <end position="434"/>
    </location>
</feature>
<dbReference type="InterPro" id="IPR013784">
    <property type="entry name" value="Carb-bd-like_fold"/>
</dbReference>
<feature type="domain" description="HTH araC/xylS-type" evidence="5">
    <location>
        <begin position="522"/>
        <end position="626"/>
    </location>
</feature>
<dbReference type="PANTHER" id="PTHR43280:SF29">
    <property type="entry name" value="ARAC-FAMILY TRANSCRIPTIONAL REGULATOR"/>
    <property type="match status" value="1"/>
</dbReference>
<dbReference type="GO" id="GO:0043565">
    <property type="term" value="F:sequence-specific DNA binding"/>
    <property type="evidence" value="ECO:0007669"/>
    <property type="project" value="InterPro"/>
</dbReference>
<sequence>MMKNWWRCLMGVLFPLFAIAQIRIEIVRHAPFKTANQRLFLASDFNNWQPGDAAFEFKRDKAGNFFLDLPDTLTNFKFKVTQGSWGLVEGDSTGKSRPDRVYYRFDEKNPKFLQISIDGWEARAMYRFVINEIPENTPKDATIYITGNFNNWHAGDEDFRLRKQVDGTYRVTVASDLPRLEYKFTRGDWNSVEGQENGKTRINRILYRGQIINNENIEVKIESWEDLSGTFRSISIYDLLLLFSAFQSILLIIAITSMQDYNRHANRWLVVSLAFMAVVVAIKVVSAYREVAQEYTKMLLIPDFALFLYAPLFYFYIQKLLFKIPKFPRHWWGHFLLPAVQLLVYLPFFFMEEKRLQIKIVNREIDIVWLFWGTGTLALLTNLYYWMVCYRAIRSYRSLAANQSSSEYNLQYLSTVLGLQLVCLVLWLFSGLLFGVGYFFKIETVSIVQKSIDTIWLAFSTIPYFLGYFAIHQPEIFKIQAKPQPFLKPTEEPTVTIALHDTLAPVLEKEVDTLENLGGYKSKLETYMLQYKPYTNPGLTLNELAQKLKLAPHLLSKIINEGYNKNFFDFINEYRIEEFKQRFEDPRNKHFTLLAIAFEVGFNSKTAFNRAFKKMTQQTPREYFFEARIEDE</sequence>
<reference evidence="6 7" key="1">
    <citation type="submission" date="2020-08" db="EMBL/GenBank/DDBJ databases">
        <title>Genomic Encyclopedia of Type Strains, Phase IV (KMG-IV): sequencing the most valuable type-strain genomes for metagenomic binning, comparative biology and taxonomic classification.</title>
        <authorList>
            <person name="Goeker M."/>
        </authorList>
    </citation>
    <scope>NUCLEOTIDE SEQUENCE [LARGE SCALE GENOMIC DNA]</scope>
    <source>
        <strain evidence="6 7">DSM 17976</strain>
    </source>
</reference>
<evidence type="ECO:0000256" key="1">
    <source>
        <dbReference type="ARBA" id="ARBA00023015"/>
    </source>
</evidence>
<feature type="transmembrane region" description="Helical" evidence="4">
    <location>
        <begin position="236"/>
        <end position="256"/>
    </location>
</feature>
<dbReference type="Gene3D" id="1.10.10.60">
    <property type="entry name" value="Homeodomain-like"/>
    <property type="match status" value="2"/>
</dbReference>
<dbReference type="GO" id="GO:0003700">
    <property type="term" value="F:DNA-binding transcription factor activity"/>
    <property type="evidence" value="ECO:0007669"/>
    <property type="project" value="InterPro"/>
</dbReference>
<dbReference type="PANTHER" id="PTHR43280">
    <property type="entry name" value="ARAC-FAMILY TRANSCRIPTIONAL REGULATOR"/>
    <property type="match status" value="1"/>
</dbReference>
<evidence type="ECO:0000256" key="2">
    <source>
        <dbReference type="ARBA" id="ARBA00023125"/>
    </source>
</evidence>
<protein>
    <submittedName>
        <fullName evidence="6">AraC-like DNA-binding protein</fullName>
    </submittedName>
</protein>
<comment type="caution">
    <text evidence="6">The sequence shown here is derived from an EMBL/GenBank/DDBJ whole genome shotgun (WGS) entry which is preliminary data.</text>
</comment>
<dbReference type="SUPFAM" id="SSF46689">
    <property type="entry name" value="Homeodomain-like"/>
    <property type="match status" value="1"/>
</dbReference>
<dbReference type="InterPro" id="IPR009057">
    <property type="entry name" value="Homeodomain-like_sf"/>
</dbReference>
<dbReference type="SMART" id="SM00342">
    <property type="entry name" value="HTH_ARAC"/>
    <property type="match status" value="1"/>
</dbReference>
<feature type="transmembrane region" description="Helical" evidence="4">
    <location>
        <begin position="268"/>
        <end position="288"/>
    </location>
</feature>
<dbReference type="Gene3D" id="2.60.40.10">
    <property type="entry name" value="Immunoglobulins"/>
    <property type="match status" value="1"/>
</dbReference>
<feature type="transmembrane region" description="Helical" evidence="4">
    <location>
        <begin position="369"/>
        <end position="389"/>
    </location>
</feature>
<feature type="transmembrane region" description="Helical" evidence="4">
    <location>
        <begin position="300"/>
        <end position="317"/>
    </location>
</feature>
<dbReference type="Pfam" id="PF12833">
    <property type="entry name" value="HTH_18"/>
    <property type="match status" value="1"/>
</dbReference>
<keyword evidence="1" id="KW-0805">Transcription regulation</keyword>
<evidence type="ECO:0000256" key="3">
    <source>
        <dbReference type="ARBA" id="ARBA00023163"/>
    </source>
</evidence>
<gene>
    <name evidence="6" type="ORF">FHS57_003539</name>
</gene>
<evidence type="ECO:0000313" key="6">
    <source>
        <dbReference type="EMBL" id="MBB3839530.1"/>
    </source>
</evidence>
<proteinExistence type="predicted"/>
<dbReference type="SUPFAM" id="SSF49452">
    <property type="entry name" value="Starch-binding domain-like"/>
    <property type="match status" value="1"/>
</dbReference>
<dbReference type="AlphaFoldDB" id="A0A7W5ZMR1"/>
<dbReference type="PROSITE" id="PS01124">
    <property type="entry name" value="HTH_ARAC_FAMILY_2"/>
    <property type="match status" value="1"/>
</dbReference>
<evidence type="ECO:0000313" key="7">
    <source>
        <dbReference type="Proteomes" id="UP000541352"/>
    </source>
</evidence>
<keyword evidence="2 6" id="KW-0238">DNA-binding</keyword>